<dbReference type="Gene3D" id="3.30.450.20">
    <property type="entry name" value="PAS domain"/>
    <property type="match status" value="1"/>
</dbReference>
<comment type="subcellular location">
    <subcellularLocation>
        <location evidence="2">Cell membrane</location>
        <topology evidence="2">Multi-pass membrane protein</topology>
    </subcellularLocation>
</comment>
<dbReference type="PRINTS" id="PR00344">
    <property type="entry name" value="BCTRLSENSOR"/>
</dbReference>
<dbReference type="OrthoDB" id="9784397at2"/>
<dbReference type="PANTHER" id="PTHR43065">
    <property type="entry name" value="SENSOR HISTIDINE KINASE"/>
    <property type="match status" value="1"/>
</dbReference>
<evidence type="ECO:0000256" key="2">
    <source>
        <dbReference type="ARBA" id="ARBA00004651"/>
    </source>
</evidence>
<keyword evidence="11 13" id="KW-0472">Membrane</keyword>
<dbReference type="SUPFAM" id="SSF47384">
    <property type="entry name" value="Homodimeric domain of signal transducing histidine kinase"/>
    <property type="match status" value="1"/>
</dbReference>
<dbReference type="Pfam" id="PF02743">
    <property type="entry name" value="dCache_1"/>
    <property type="match status" value="1"/>
</dbReference>
<keyword evidence="12" id="KW-0175">Coiled coil</keyword>
<sequence>MRNRFISLRLAVTLPLIIVLIATFVISIMRYRADYEFLAKEQGSKIVEALTNNTQNELNAILSQPLIMAEIIGYTITNEKMFLGEDLSDIENYQKSLMKSLKAKIPQISVISYGDENGNYIGIRDNGEGKDFSLMLKDSRTGGLLNIYEGDSINSNIISSIEGYDPRIRPWYEPVRKNIASSWSNIYINQDEKMEATTSVSVPVFGNSGEFRGVFEIDVKLNGINDFLQKNKIKDNGVVFIVNDELEIVAQSENHNNVVITDSKNFKGELLKVKDSKNPLIKSTEALLRARDLEYKKVHRIEIENSNNFVMVSKLENPNGLRWRIAVVIPENDLMGSIQSRYNLSLAMIMIMLILGTIAGIYILNKVTQPLLMVASGYNEITSGNWDVEIKQKRGHIKEVHEMIKGFNLMVDNIKSYIGKLVEKQNEIEELHKTETQRMNLIIDEKTENLKAVMEELMEKERLASLGELVSGVAHEINTPLGVAVSASSLMEANNESFKKELLEGSISKSGLVSYIESIDETTAILNSNLYRAAELVKSFKEIAVNQSIEEKSRFNFREYIDSILLSLKHEYKNKNVDFKIDCPDDLVINNYSGAISQVFTNLIMNSLIHGFRNMKSGQINISVVPEGENLIINYKDNGLGMNEEVKKRVFEPFYTTNRGKGGSGLGMNIVYNLVTAKLNGRISCKSEIDMGTEFIIEIKR</sequence>
<dbReference type="CDD" id="cd00075">
    <property type="entry name" value="HATPase"/>
    <property type="match status" value="1"/>
</dbReference>
<dbReference type="EC" id="2.7.13.3" evidence="3"/>
<dbReference type="SMART" id="SM00304">
    <property type="entry name" value="HAMP"/>
    <property type="match status" value="1"/>
</dbReference>
<evidence type="ECO:0000256" key="8">
    <source>
        <dbReference type="ARBA" id="ARBA00022777"/>
    </source>
</evidence>
<keyword evidence="5" id="KW-0597">Phosphoprotein</keyword>
<evidence type="ECO:0000256" key="12">
    <source>
        <dbReference type="SAM" id="Coils"/>
    </source>
</evidence>
<feature type="coiled-coil region" evidence="12">
    <location>
        <begin position="414"/>
        <end position="463"/>
    </location>
</feature>
<dbReference type="GO" id="GO:0000155">
    <property type="term" value="F:phosphorelay sensor kinase activity"/>
    <property type="evidence" value="ECO:0007669"/>
    <property type="project" value="InterPro"/>
</dbReference>
<feature type="domain" description="Histidine kinase" evidence="14">
    <location>
        <begin position="472"/>
        <end position="701"/>
    </location>
</feature>
<keyword evidence="6" id="KW-0808">Transferase</keyword>
<feature type="domain" description="HAMP" evidence="15">
    <location>
        <begin position="365"/>
        <end position="419"/>
    </location>
</feature>
<dbReference type="InterPro" id="IPR033479">
    <property type="entry name" value="dCache_1"/>
</dbReference>
<keyword evidence="17" id="KW-1185">Reference proteome</keyword>
<dbReference type="InterPro" id="IPR036097">
    <property type="entry name" value="HisK_dim/P_sf"/>
</dbReference>
<dbReference type="Gene3D" id="3.30.565.10">
    <property type="entry name" value="Histidine kinase-like ATPase, C-terminal domain"/>
    <property type="match status" value="1"/>
</dbReference>
<comment type="catalytic activity">
    <reaction evidence="1">
        <text>ATP + protein L-histidine = ADP + protein N-phospho-L-histidine.</text>
        <dbReference type="EC" id="2.7.13.3"/>
    </reaction>
</comment>
<evidence type="ECO:0000256" key="5">
    <source>
        <dbReference type="ARBA" id="ARBA00022553"/>
    </source>
</evidence>
<feature type="transmembrane region" description="Helical" evidence="13">
    <location>
        <begin position="344"/>
        <end position="364"/>
    </location>
</feature>
<evidence type="ECO:0000256" key="3">
    <source>
        <dbReference type="ARBA" id="ARBA00012438"/>
    </source>
</evidence>
<dbReference type="CDD" id="cd12913">
    <property type="entry name" value="PDC1_MCP_like"/>
    <property type="match status" value="1"/>
</dbReference>
<proteinExistence type="predicted"/>
<dbReference type="InterPro" id="IPR003661">
    <property type="entry name" value="HisK_dim/P_dom"/>
</dbReference>
<dbReference type="InterPro" id="IPR005467">
    <property type="entry name" value="His_kinase_dom"/>
</dbReference>
<evidence type="ECO:0000256" key="6">
    <source>
        <dbReference type="ARBA" id="ARBA00022679"/>
    </source>
</evidence>
<dbReference type="Gene3D" id="1.10.287.130">
    <property type="match status" value="1"/>
</dbReference>
<dbReference type="RefSeq" id="WP_079590194.1">
    <property type="nucleotide sequence ID" value="NZ_FUYN01000006.1"/>
</dbReference>
<evidence type="ECO:0000313" key="16">
    <source>
        <dbReference type="EMBL" id="SKB63702.1"/>
    </source>
</evidence>
<dbReference type="PANTHER" id="PTHR43065:SF47">
    <property type="match status" value="1"/>
</dbReference>
<evidence type="ECO:0000256" key="4">
    <source>
        <dbReference type="ARBA" id="ARBA00022475"/>
    </source>
</evidence>
<accession>A0A1T5CW95</accession>
<evidence type="ECO:0000259" key="15">
    <source>
        <dbReference type="PROSITE" id="PS50885"/>
    </source>
</evidence>
<name>A0A1T5CW95_9FIRM</name>
<dbReference type="SUPFAM" id="SSF55874">
    <property type="entry name" value="ATPase domain of HSP90 chaperone/DNA topoisomerase II/histidine kinase"/>
    <property type="match status" value="1"/>
</dbReference>
<dbReference type="SUPFAM" id="SSF158472">
    <property type="entry name" value="HAMP domain-like"/>
    <property type="match status" value="1"/>
</dbReference>
<evidence type="ECO:0000256" key="13">
    <source>
        <dbReference type="SAM" id="Phobius"/>
    </source>
</evidence>
<dbReference type="AlphaFoldDB" id="A0A1T5CW95"/>
<evidence type="ECO:0000256" key="10">
    <source>
        <dbReference type="ARBA" id="ARBA00023012"/>
    </source>
</evidence>
<dbReference type="EMBL" id="FUYN01000006">
    <property type="protein sequence ID" value="SKB63702.1"/>
    <property type="molecule type" value="Genomic_DNA"/>
</dbReference>
<keyword evidence="8 16" id="KW-0418">Kinase</keyword>
<protein>
    <recommendedName>
        <fullName evidence="3">histidine kinase</fullName>
        <ecNumber evidence="3">2.7.13.3</ecNumber>
    </recommendedName>
</protein>
<dbReference type="InterPro" id="IPR004358">
    <property type="entry name" value="Sig_transdc_His_kin-like_C"/>
</dbReference>
<evidence type="ECO:0000259" key="14">
    <source>
        <dbReference type="PROSITE" id="PS50109"/>
    </source>
</evidence>
<dbReference type="GO" id="GO:0005886">
    <property type="term" value="C:plasma membrane"/>
    <property type="evidence" value="ECO:0007669"/>
    <property type="project" value="UniProtKB-SubCell"/>
</dbReference>
<evidence type="ECO:0000313" key="17">
    <source>
        <dbReference type="Proteomes" id="UP000243406"/>
    </source>
</evidence>
<gene>
    <name evidence="16" type="ORF">SAMN02745120_2412</name>
</gene>
<dbReference type="InterPro" id="IPR036890">
    <property type="entry name" value="HATPase_C_sf"/>
</dbReference>
<dbReference type="InterPro" id="IPR003594">
    <property type="entry name" value="HATPase_dom"/>
</dbReference>
<keyword evidence="9 13" id="KW-1133">Transmembrane helix</keyword>
<keyword evidence="4" id="KW-1003">Cell membrane</keyword>
<dbReference type="SMART" id="SM00387">
    <property type="entry name" value="HATPase_c"/>
    <property type="match status" value="1"/>
</dbReference>
<organism evidence="16 17">
    <name type="scientific">Acetoanaerobium noterae</name>
    <dbReference type="NCBI Taxonomy" id="745369"/>
    <lineage>
        <taxon>Bacteria</taxon>
        <taxon>Bacillati</taxon>
        <taxon>Bacillota</taxon>
        <taxon>Clostridia</taxon>
        <taxon>Peptostreptococcales</taxon>
        <taxon>Filifactoraceae</taxon>
        <taxon>Acetoanaerobium</taxon>
    </lineage>
</organism>
<dbReference type="Pfam" id="PF02518">
    <property type="entry name" value="HATPase_c"/>
    <property type="match status" value="1"/>
</dbReference>
<keyword evidence="10" id="KW-0902">Two-component regulatory system</keyword>
<dbReference type="InterPro" id="IPR003660">
    <property type="entry name" value="HAMP_dom"/>
</dbReference>
<dbReference type="Gene3D" id="6.10.340.10">
    <property type="match status" value="1"/>
</dbReference>
<feature type="transmembrane region" description="Helical" evidence="13">
    <location>
        <begin position="6"/>
        <end position="28"/>
    </location>
</feature>
<evidence type="ECO:0000256" key="11">
    <source>
        <dbReference type="ARBA" id="ARBA00023136"/>
    </source>
</evidence>
<evidence type="ECO:0000256" key="7">
    <source>
        <dbReference type="ARBA" id="ARBA00022692"/>
    </source>
</evidence>
<evidence type="ECO:0000256" key="9">
    <source>
        <dbReference type="ARBA" id="ARBA00022989"/>
    </source>
</evidence>
<dbReference type="CDD" id="cd00082">
    <property type="entry name" value="HisKA"/>
    <property type="match status" value="1"/>
</dbReference>
<dbReference type="PROSITE" id="PS50885">
    <property type="entry name" value="HAMP"/>
    <property type="match status" value="1"/>
</dbReference>
<keyword evidence="7 13" id="KW-0812">Transmembrane</keyword>
<dbReference type="PROSITE" id="PS50109">
    <property type="entry name" value="HIS_KIN"/>
    <property type="match status" value="1"/>
</dbReference>
<evidence type="ECO:0000256" key="1">
    <source>
        <dbReference type="ARBA" id="ARBA00000085"/>
    </source>
</evidence>
<dbReference type="Proteomes" id="UP000243406">
    <property type="component" value="Unassembled WGS sequence"/>
</dbReference>
<reference evidence="17" key="1">
    <citation type="submission" date="2017-02" db="EMBL/GenBank/DDBJ databases">
        <authorList>
            <person name="Varghese N."/>
            <person name="Submissions S."/>
        </authorList>
    </citation>
    <scope>NUCLEOTIDE SEQUENCE [LARGE SCALE GENOMIC DNA]</scope>
    <source>
        <strain evidence="17">ATCC 35199</strain>
    </source>
</reference>